<evidence type="ECO:0000256" key="1">
    <source>
        <dbReference type="SAM" id="SignalP"/>
    </source>
</evidence>
<dbReference type="PROSITE" id="PS51257">
    <property type="entry name" value="PROKAR_LIPOPROTEIN"/>
    <property type="match status" value="1"/>
</dbReference>
<feature type="signal peptide" evidence="1">
    <location>
        <begin position="1"/>
        <end position="22"/>
    </location>
</feature>
<dbReference type="AlphaFoldDB" id="A0A3D9SIS0"/>
<protein>
    <recommendedName>
        <fullName evidence="4">Translation initiation factor IF-2</fullName>
    </recommendedName>
</protein>
<proteinExistence type="predicted"/>
<evidence type="ECO:0000313" key="3">
    <source>
        <dbReference type="Proteomes" id="UP000256661"/>
    </source>
</evidence>
<reference evidence="2 3" key="1">
    <citation type="submission" date="2018-08" db="EMBL/GenBank/DDBJ databases">
        <title>Sequencing the genomes of 1000 actinobacteria strains.</title>
        <authorList>
            <person name="Klenk H.-P."/>
        </authorList>
    </citation>
    <scope>NUCLEOTIDE SEQUENCE [LARGE SCALE GENOMIC DNA]</scope>
    <source>
        <strain evidence="2 3">DSM 43927</strain>
    </source>
</reference>
<comment type="caution">
    <text evidence="2">The sequence shown here is derived from an EMBL/GenBank/DDBJ whole genome shotgun (WGS) entry which is preliminary data.</text>
</comment>
<feature type="chain" id="PRO_5017761812" description="Translation initiation factor IF-2" evidence="1">
    <location>
        <begin position="23"/>
        <end position="243"/>
    </location>
</feature>
<accession>A0A3D9SIS0</accession>
<dbReference type="RefSeq" id="WP_147312216.1">
    <property type="nucleotide sequence ID" value="NZ_QTTT01000001.1"/>
</dbReference>
<gene>
    <name evidence="2" type="ORF">DFJ69_1210</name>
</gene>
<organism evidence="2 3">
    <name type="scientific">Thermomonospora umbrina</name>
    <dbReference type="NCBI Taxonomy" id="111806"/>
    <lineage>
        <taxon>Bacteria</taxon>
        <taxon>Bacillati</taxon>
        <taxon>Actinomycetota</taxon>
        <taxon>Actinomycetes</taxon>
        <taxon>Streptosporangiales</taxon>
        <taxon>Thermomonosporaceae</taxon>
        <taxon>Thermomonospora</taxon>
    </lineage>
</organism>
<dbReference type="Proteomes" id="UP000256661">
    <property type="component" value="Unassembled WGS sequence"/>
</dbReference>
<dbReference type="EMBL" id="QTTT01000001">
    <property type="protein sequence ID" value="REE95799.1"/>
    <property type="molecule type" value="Genomic_DNA"/>
</dbReference>
<dbReference type="OrthoDB" id="5119191at2"/>
<keyword evidence="3" id="KW-1185">Reference proteome</keyword>
<evidence type="ECO:0008006" key="4">
    <source>
        <dbReference type="Google" id="ProtNLM"/>
    </source>
</evidence>
<sequence length="243" mass="25502">MRRTIVGTVLAVAGLMAGCALLAESPQDRAADDALDQAERVRDALGARGLTAAGDLGRAADELEGVEVMRAGGSRLDRNGVTLVIRVPGAAPTGWMSGQAVTVRRCFELRFRDRAGAASGPAGVPCPEGPALAFGAWPRRPEIPPPVYERLRRALPKVPRGDAVDMARVRRAVKALRLKPQIRAEIAAEGEIVGVSLQTGSGTSLDCLLARVAPGSTRVWSPARPRRTPGGAGCRVDAALRSH</sequence>
<keyword evidence="1" id="KW-0732">Signal</keyword>
<evidence type="ECO:0000313" key="2">
    <source>
        <dbReference type="EMBL" id="REE95799.1"/>
    </source>
</evidence>
<name>A0A3D9SIS0_9ACTN</name>